<dbReference type="RefSeq" id="WP_378404607.1">
    <property type="nucleotide sequence ID" value="NZ_JBHTCS010000012.1"/>
</dbReference>
<evidence type="ECO:0000256" key="1">
    <source>
        <dbReference type="ARBA" id="ARBA00001974"/>
    </source>
</evidence>
<dbReference type="Gene3D" id="3.50.50.60">
    <property type="entry name" value="FAD/NAD(P)-binding domain"/>
    <property type="match status" value="1"/>
</dbReference>
<comment type="caution">
    <text evidence="5">The sequence shown here is derived from an EMBL/GenBank/DDBJ whole genome shotgun (WGS) entry which is preliminary data.</text>
</comment>
<reference evidence="6" key="1">
    <citation type="journal article" date="2019" name="Int. J. Syst. Evol. Microbiol.">
        <title>The Global Catalogue of Microorganisms (GCM) 10K type strain sequencing project: providing services to taxonomists for standard genome sequencing and annotation.</title>
        <authorList>
            <consortium name="The Broad Institute Genomics Platform"/>
            <consortium name="The Broad Institute Genome Sequencing Center for Infectious Disease"/>
            <person name="Wu L."/>
            <person name="Ma J."/>
        </authorList>
    </citation>
    <scope>NUCLEOTIDE SEQUENCE [LARGE SCALE GENOMIC DNA]</scope>
    <source>
        <strain evidence="6">ICMP 19430</strain>
    </source>
</reference>
<accession>A0ABW2RX53</accession>
<evidence type="ECO:0000313" key="6">
    <source>
        <dbReference type="Proteomes" id="UP001596484"/>
    </source>
</evidence>
<dbReference type="GO" id="GO:0004497">
    <property type="term" value="F:monooxygenase activity"/>
    <property type="evidence" value="ECO:0007669"/>
    <property type="project" value="UniProtKB-KW"/>
</dbReference>
<name>A0ABW2RX53_9NOCA</name>
<dbReference type="Gene3D" id="3.30.70.2450">
    <property type="match status" value="1"/>
</dbReference>
<organism evidence="5 6">
    <name type="scientific">Rhodococcus daqingensis</name>
    <dbReference type="NCBI Taxonomy" id="2479363"/>
    <lineage>
        <taxon>Bacteria</taxon>
        <taxon>Bacillati</taxon>
        <taxon>Actinomycetota</taxon>
        <taxon>Actinomycetes</taxon>
        <taxon>Mycobacteriales</taxon>
        <taxon>Nocardiaceae</taxon>
        <taxon>Rhodococcus</taxon>
    </lineage>
</organism>
<proteinExistence type="predicted"/>
<dbReference type="Proteomes" id="UP001596484">
    <property type="component" value="Unassembled WGS sequence"/>
</dbReference>
<keyword evidence="2" id="KW-0285">Flavoprotein</keyword>
<gene>
    <name evidence="5" type="ORF">ACFQS9_10485</name>
</gene>
<evidence type="ECO:0000256" key="2">
    <source>
        <dbReference type="ARBA" id="ARBA00022630"/>
    </source>
</evidence>
<dbReference type="InterPro" id="IPR050641">
    <property type="entry name" value="RIFMO-like"/>
</dbReference>
<keyword evidence="5" id="KW-0560">Oxidoreductase</keyword>
<dbReference type="PANTHER" id="PTHR43004:SF19">
    <property type="entry name" value="BINDING MONOOXYGENASE, PUTATIVE (JCVI)-RELATED"/>
    <property type="match status" value="1"/>
</dbReference>
<dbReference type="PRINTS" id="PR00420">
    <property type="entry name" value="RNGMNOXGNASE"/>
</dbReference>
<comment type="cofactor">
    <cofactor evidence="1">
        <name>FAD</name>
        <dbReference type="ChEBI" id="CHEBI:57692"/>
    </cofactor>
</comment>
<dbReference type="SUPFAM" id="SSF51905">
    <property type="entry name" value="FAD/NAD(P)-binding domain"/>
    <property type="match status" value="1"/>
</dbReference>
<dbReference type="EMBL" id="JBHTCS010000012">
    <property type="protein sequence ID" value="MFC7448315.1"/>
    <property type="molecule type" value="Genomic_DNA"/>
</dbReference>
<keyword evidence="5" id="KW-0503">Monooxygenase</keyword>
<keyword evidence="6" id="KW-1185">Reference proteome</keyword>
<dbReference type="Pfam" id="PF01494">
    <property type="entry name" value="FAD_binding_3"/>
    <property type="match status" value="1"/>
</dbReference>
<dbReference type="InterPro" id="IPR002938">
    <property type="entry name" value="FAD-bd"/>
</dbReference>
<protein>
    <submittedName>
        <fullName evidence="5">FAD-dependent monooxygenase</fullName>
    </submittedName>
</protein>
<dbReference type="Gene3D" id="3.40.30.120">
    <property type="match status" value="1"/>
</dbReference>
<evidence type="ECO:0000259" key="4">
    <source>
        <dbReference type="Pfam" id="PF01494"/>
    </source>
</evidence>
<sequence length="505" mass="54883">MSVTIVGAGPTGLTLACGLLMRGVEVRIVDAAPGPTTTSRAIGLQPRGAEVLRRIGALGTLPEEALAMQRMCINTDRREVLSFDVDEIFHQAGYGPLMLVSQAPIEASLRRRFAQLGGVIEWATAVVAASQDSTGTWVELSSGERLRSDWLVGCDGAHSIVRRSADIEFRGTARVERFWMADAYVNTSADHGTYSMWMHNEGVVHAFPLPSAGRQDLWRLAADAPLDRTSEPSEQEVLEFLGGAVTRRTQMTDLSFKSVQWATSFRIRQRLADRYRRGRMLIAGDAAHIHSPIGGQGMNTGIGDAENLAWKLALVSSGRASEALLDTYAAERRPVARASVAATGAATRATLSRNPLADWLRTGVLSLLAGRRFVQDRIASSVSQMSVSYRRGPLGSRRVVDRGPIPGDRVPNLRLGGGGALHDVLDGRWAVVATDADTAERYADRARTRLGQGAVVPLTPMENRIPASSEVMLVRPDGHLAVRTSRPPEVLDRWLQRMLENGTTR</sequence>
<dbReference type="InterPro" id="IPR036188">
    <property type="entry name" value="FAD/NAD-bd_sf"/>
</dbReference>
<evidence type="ECO:0000256" key="3">
    <source>
        <dbReference type="ARBA" id="ARBA00022827"/>
    </source>
</evidence>
<keyword evidence="3" id="KW-0274">FAD</keyword>
<dbReference type="PANTHER" id="PTHR43004">
    <property type="entry name" value="TRK SYSTEM POTASSIUM UPTAKE PROTEIN"/>
    <property type="match status" value="1"/>
</dbReference>
<evidence type="ECO:0000313" key="5">
    <source>
        <dbReference type="EMBL" id="MFC7448315.1"/>
    </source>
</evidence>
<feature type="domain" description="FAD-binding" evidence="4">
    <location>
        <begin position="2"/>
        <end position="341"/>
    </location>
</feature>